<protein>
    <submittedName>
        <fullName evidence="1">Phage major tail protein, TP901-1 family</fullName>
    </submittedName>
</protein>
<dbReference type="RefSeq" id="WP_232524162.1">
    <property type="nucleotide sequence ID" value="NZ_JBHTCT010000011.1"/>
</dbReference>
<comment type="caution">
    <text evidence="1">The sequence shown here is derived from an EMBL/GenBank/DDBJ whole genome shotgun (WGS) entry which is preliminary data.</text>
</comment>
<organism evidence="1 2">
    <name type="scientific">Bhargavaea changchunensis</name>
    <dbReference type="NCBI Taxonomy" id="2134037"/>
    <lineage>
        <taxon>Bacteria</taxon>
        <taxon>Bacillati</taxon>
        <taxon>Bacillota</taxon>
        <taxon>Bacilli</taxon>
        <taxon>Bacillales</taxon>
        <taxon>Caryophanaceae</taxon>
        <taxon>Bhargavaea</taxon>
    </lineage>
</organism>
<dbReference type="InterPro" id="IPR022345">
    <property type="entry name" value="Phage_69_Orf23_MTP"/>
</dbReference>
<sequence length="186" mass="20144">MNPITEFQDQYASILTDTALDGVIHGKDKILLFRLLGDTDPATKLAFQTTHTFTFSPDREIIKTKDGDVTRNNGTGTEVSIEAIQKRGDKLLGMLTVAAIEDLTVEVWEVTVDEGLKDEAGAYPAVYARGKLDSWELPAGAEEEATVTSTLTVEGKPKFGYTPLTADQEAAVDYAFRTAEAIPSGV</sequence>
<dbReference type="Pfam" id="PF06199">
    <property type="entry name" value="Phage_tail_2"/>
    <property type="match status" value="1"/>
</dbReference>
<accession>A0ABW2NDM9</accession>
<gene>
    <name evidence="1" type="ORF">ACFQQH_05285</name>
</gene>
<dbReference type="PRINTS" id="PR01998">
    <property type="entry name" value="MTP2STAPHYLO"/>
</dbReference>
<keyword evidence="2" id="KW-1185">Reference proteome</keyword>
<dbReference type="EMBL" id="JBHTCT010000011">
    <property type="protein sequence ID" value="MFC7364539.1"/>
    <property type="molecule type" value="Genomic_DNA"/>
</dbReference>
<dbReference type="NCBIfam" id="TIGR02126">
    <property type="entry name" value="phgtail_TP901_1"/>
    <property type="match status" value="1"/>
</dbReference>
<dbReference type="Proteomes" id="UP001596483">
    <property type="component" value="Unassembled WGS sequence"/>
</dbReference>
<proteinExistence type="predicted"/>
<name>A0ABW2NDM9_9BACL</name>
<evidence type="ECO:0000313" key="2">
    <source>
        <dbReference type="Proteomes" id="UP001596483"/>
    </source>
</evidence>
<evidence type="ECO:0000313" key="1">
    <source>
        <dbReference type="EMBL" id="MFC7364539.1"/>
    </source>
</evidence>
<reference evidence="2" key="1">
    <citation type="journal article" date="2019" name="Int. J. Syst. Evol. Microbiol.">
        <title>The Global Catalogue of Microorganisms (GCM) 10K type strain sequencing project: providing services to taxonomists for standard genome sequencing and annotation.</title>
        <authorList>
            <consortium name="The Broad Institute Genomics Platform"/>
            <consortium name="The Broad Institute Genome Sequencing Center for Infectious Disease"/>
            <person name="Wu L."/>
            <person name="Ma J."/>
        </authorList>
    </citation>
    <scope>NUCLEOTIDE SEQUENCE [LARGE SCALE GENOMIC DNA]</scope>
    <source>
        <strain evidence="2">JCM 4738</strain>
    </source>
</reference>
<dbReference type="InterPro" id="IPR011855">
    <property type="entry name" value="Phgtail_TP901_1"/>
</dbReference>
<dbReference type="PRINTS" id="PR01997">
    <property type="entry name" value="MTP2FAMILY"/>
</dbReference>